<evidence type="ECO:0000256" key="9">
    <source>
        <dbReference type="ARBA" id="ARBA00022949"/>
    </source>
</evidence>
<evidence type="ECO:0000256" key="7">
    <source>
        <dbReference type="ARBA" id="ARBA00022741"/>
    </source>
</evidence>
<dbReference type="InterPro" id="IPR019821">
    <property type="entry name" value="Kinesin_motor_CS"/>
</dbReference>
<keyword evidence="14" id="KW-0968">Cytoplasmic vesicle</keyword>
<dbReference type="HOGENOM" id="CLU_263248_0_0_1"/>
<dbReference type="InterPro" id="IPR036961">
    <property type="entry name" value="Kinesin_motor_dom_sf"/>
</dbReference>
<proteinExistence type="inferred from homology"/>
<dbReference type="GO" id="GO:0005912">
    <property type="term" value="C:adherens junction"/>
    <property type="evidence" value="ECO:0007669"/>
    <property type="project" value="UniProtKB-SubCell"/>
</dbReference>
<evidence type="ECO:0000256" key="17">
    <source>
        <dbReference type="PROSITE-ProRule" id="PRU00283"/>
    </source>
</evidence>
<dbReference type="SMART" id="SM00129">
    <property type="entry name" value="KISc"/>
    <property type="match status" value="1"/>
</dbReference>
<keyword evidence="6" id="KW-0493">Microtubule</keyword>
<evidence type="ECO:0000256" key="1">
    <source>
        <dbReference type="ARBA" id="ARBA00004284"/>
    </source>
</evidence>
<dbReference type="GO" id="GO:0007018">
    <property type="term" value="P:microtubule-based movement"/>
    <property type="evidence" value="ECO:0007669"/>
    <property type="project" value="InterPro"/>
</dbReference>
<dbReference type="PROSITE" id="PS50067">
    <property type="entry name" value="KINESIN_MOTOR_2"/>
    <property type="match status" value="1"/>
</dbReference>
<organism evidence="19">
    <name type="scientific">Magallana gigas</name>
    <name type="common">Pacific oyster</name>
    <name type="synonym">Crassostrea gigas</name>
    <dbReference type="NCBI Taxonomy" id="29159"/>
    <lineage>
        <taxon>Eukaryota</taxon>
        <taxon>Metazoa</taxon>
        <taxon>Spiralia</taxon>
        <taxon>Lophotrochozoa</taxon>
        <taxon>Mollusca</taxon>
        <taxon>Bivalvia</taxon>
        <taxon>Autobranchia</taxon>
        <taxon>Pteriomorphia</taxon>
        <taxon>Ostreida</taxon>
        <taxon>Ostreoidea</taxon>
        <taxon>Ostreidae</taxon>
        <taxon>Magallana</taxon>
    </lineage>
</organism>
<dbReference type="CDD" id="cd01366">
    <property type="entry name" value="KISc_C_terminal"/>
    <property type="match status" value="1"/>
</dbReference>
<keyword evidence="12 17" id="KW-0505">Motor protein</keyword>
<dbReference type="SUPFAM" id="SSF52540">
    <property type="entry name" value="P-loop containing nucleoside triphosphate hydrolases"/>
    <property type="match status" value="1"/>
</dbReference>
<keyword evidence="7 17" id="KW-0547">Nucleotide-binding</keyword>
<dbReference type="InParanoid" id="K1PZZ6"/>
<evidence type="ECO:0000256" key="6">
    <source>
        <dbReference type="ARBA" id="ARBA00022701"/>
    </source>
</evidence>
<evidence type="ECO:0000256" key="4">
    <source>
        <dbReference type="ARBA" id="ARBA00022490"/>
    </source>
</evidence>
<keyword evidence="8 17" id="KW-0067">ATP-binding</keyword>
<accession>K1PZZ6</accession>
<evidence type="ECO:0000313" key="19">
    <source>
        <dbReference type="EMBL" id="EKC29797.1"/>
    </source>
</evidence>
<evidence type="ECO:0000256" key="13">
    <source>
        <dbReference type="ARBA" id="ARBA00023212"/>
    </source>
</evidence>
<evidence type="ECO:0000256" key="12">
    <source>
        <dbReference type="ARBA" id="ARBA00023175"/>
    </source>
</evidence>
<protein>
    <recommendedName>
        <fullName evidence="16">Kinesin-like protein KIFC3</fullName>
    </recommendedName>
</protein>
<name>K1PZZ6_MAGGI</name>
<dbReference type="GO" id="GO:0005813">
    <property type="term" value="C:centrosome"/>
    <property type="evidence" value="ECO:0007669"/>
    <property type="project" value="UniProtKB-SubCell"/>
</dbReference>
<feature type="domain" description="Kinesin motor" evidence="18">
    <location>
        <begin position="920"/>
        <end position="1241"/>
    </location>
</feature>
<dbReference type="Pfam" id="PF00225">
    <property type="entry name" value="Kinesin"/>
    <property type="match status" value="1"/>
</dbReference>
<dbReference type="PANTHER" id="PTHR47972:SF28">
    <property type="entry name" value="KINESIN-LIKE PROTEIN KLP-3"/>
    <property type="match status" value="1"/>
</dbReference>
<evidence type="ECO:0000256" key="3">
    <source>
        <dbReference type="ARBA" id="ARBA00004536"/>
    </source>
</evidence>
<dbReference type="GO" id="GO:0005524">
    <property type="term" value="F:ATP binding"/>
    <property type="evidence" value="ECO:0007669"/>
    <property type="project" value="UniProtKB-UniRule"/>
</dbReference>
<evidence type="ECO:0000256" key="14">
    <source>
        <dbReference type="ARBA" id="ARBA00023329"/>
    </source>
</evidence>
<keyword evidence="11" id="KW-0472">Membrane</keyword>
<dbReference type="GO" id="GO:0003777">
    <property type="term" value="F:microtubule motor activity"/>
    <property type="evidence" value="ECO:0007669"/>
    <property type="project" value="InterPro"/>
</dbReference>
<evidence type="ECO:0000256" key="15">
    <source>
        <dbReference type="ARBA" id="ARBA00060102"/>
    </source>
</evidence>
<dbReference type="InterPro" id="IPR027640">
    <property type="entry name" value="Kinesin-like_fam"/>
</dbReference>
<keyword evidence="5" id="KW-0597">Phosphoprotein</keyword>
<comment type="subcellular location">
    <subcellularLocation>
        <location evidence="3">Cell junction</location>
        <location evidence="3">Adherens junction</location>
    </subcellularLocation>
    <subcellularLocation>
        <location evidence="2">Cytoplasm</location>
        <location evidence="2">Cytoskeleton</location>
        <location evidence="2">Microtubule organizing center</location>
        <location evidence="2">Centrosome</location>
    </subcellularLocation>
    <subcellularLocation>
        <location evidence="1">Cytoplasmic vesicle membrane</location>
        <topology evidence="1">Peripheral membrane protein</topology>
    </subcellularLocation>
</comment>
<dbReference type="AlphaFoldDB" id="K1PZZ6"/>
<evidence type="ECO:0000259" key="18">
    <source>
        <dbReference type="PROSITE" id="PS50067"/>
    </source>
</evidence>
<keyword evidence="13" id="KW-0206">Cytoskeleton</keyword>
<dbReference type="Gene3D" id="3.40.850.10">
    <property type="entry name" value="Kinesin motor domain"/>
    <property type="match status" value="1"/>
</dbReference>
<dbReference type="GO" id="GO:0005871">
    <property type="term" value="C:kinesin complex"/>
    <property type="evidence" value="ECO:0007669"/>
    <property type="project" value="UniProtKB-ARBA"/>
</dbReference>
<dbReference type="GO" id="GO:0005874">
    <property type="term" value="C:microtubule"/>
    <property type="evidence" value="ECO:0007669"/>
    <property type="project" value="UniProtKB-KW"/>
</dbReference>
<evidence type="ECO:0000256" key="2">
    <source>
        <dbReference type="ARBA" id="ARBA00004300"/>
    </source>
</evidence>
<dbReference type="GO" id="GO:0008017">
    <property type="term" value="F:microtubule binding"/>
    <property type="evidence" value="ECO:0007669"/>
    <property type="project" value="InterPro"/>
</dbReference>
<dbReference type="EMBL" id="JH818550">
    <property type="protein sequence ID" value="EKC29797.1"/>
    <property type="molecule type" value="Genomic_DNA"/>
</dbReference>
<evidence type="ECO:0000256" key="8">
    <source>
        <dbReference type="ARBA" id="ARBA00022840"/>
    </source>
</evidence>
<dbReference type="FunFam" id="3.40.850.10:FF:000022">
    <property type="entry name" value="Kinesin-like protein"/>
    <property type="match status" value="1"/>
</dbReference>
<gene>
    <name evidence="19" type="ORF">CGI_10011212</name>
</gene>
<dbReference type="GO" id="GO:0030659">
    <property type="term" value="C:cytoplasmic vesicle membrane"/>
    <property type="evidence" value="ECO:0007669"/>
    <property type="project" value="UniProtKB-SubCell"/>
</dbReference>
<keyword evidence="4" id="KW-0963">Cytoplasm</keyword>
<dbReference type="PROSITE" id="PS00411">
    <property type="entry name" value="KINESIN_MOTOR_1"/>
    <property type="match status" value="1"/>
</dbReference>
<evidence type="ECO:0000256" key="5">
    <source>
        <dbReference type="ARBA" id="ARBA00022553"/>
    </source>
</evidence>
<dbReference type="InterPro" id="IPR027417">
    <property type="entry name" value="P-loop_NTPase"/>
</dbReference>
<dbReference type="PRINTS" id="PR00380">
    <property type="entry name" value="KINESINHEAVY"/>
</dbReference>
<keyword evidence="10" id="KW-0175">Coiled coil</keyword>
<sequence length="1279" mass="147601">MDEFDVWGSTLIHEPLLCSLDYKILKRQISYRYRNSPFLEMLQCAYNKMNSKVLLPGTPTSKLKEPAFRTPMSYSPRIVGNKPVPSPSRSELWKKQLGFEDDIPVDSPVESEDENSLDESVSPRYYGCCMCRAHRYPQKLYIFPSGIGFNSPQNNKENISIVEYKTLQKQLDERNSERDELLFTIRNLSEKNKKYKQKLEKEEMTKRQQMRILCKTQEINLMEKDKLIGNLQSNGSQKLQGNANSAAYNKMVEDIKRLHEEKVSLTKQLELVQSEMENHSCMNGVSDDSNQEIITRLEKEKKELQEELNKYNKNSVQPSDTGPCHTDTEKQVEKLLSHNKELDEEVQELRQSQARSTSLFEEGVKKQKDLEEELKKYREKLTKLQESLQKKTEEQKEGELKHRDQVSKLQEEHRMTSRRMRDLMVEVTHLQAREPEVESQETLDSLRVCEREREEYRAQLEDSQSQHSQLSALLEQEQGLNEQLSDQNLSEKNKKYKQKLEKEEMTKRQQMRILCKTQEINLMEKDKLIGNLQSNGSQKLQGNANSAAYNKMVEDIKRLHEEKVSLTKQLELVQSEMENHSCMNGVSDDSNQEIITRLEKEKKELQEELNKYNKNSVQPSDTGPCHTDTEKQVEKLLSHNKELDEEVQELRQSQARSTSLFEEGVKKQKDLEEELKKYREKLTKLQESLQKKTEEQKEGELKHRDQVSKLQEEHRVTSRRMRDLMVEVTHLQAREPEVESQETLDSLRACEREREEYRAQLEDSQSQHSQLSALLEQEQGLNEQLSDQVNKQKERLISLAQETAEKLEEAERAKEAAIQNTKKQMERNLKHLEARYKQLCEQASLVLPAYQELFKSYTQLQAQCRQFPQALQTAITGINNQICQAIRNIGDYNKDLVRRYHKEMQLRKKYHNELVELKGNIRVFCRVRPKIKEDGGGVMGNIVVDYDRDDNGLIYVNNKGRSQTFEMDLVFTPESTQQQVFDEVQSLVTSCVDGFNVCIFAYGQTGSGKTFTMEGNKDNPGINQRALAMLFKETEDRGQDWTYTITVSVMEIYNEMIRDLLSGDPSYKMEVKMKSDGGLHVPGLCSEEVKSVEDVNQVFALGQKNRATATTNMNEHSSRSHALLTVQVLGVNKTTNVRTMGKLNLVDLAGSERVSKSGADGTRLKEAQNINKSLSCLGDVIHALRSKQSHVPYRNSKLTYLLQDSLGGDSKTLMIVQIAPVEKNLGESVCSLNFAQRVRTVELGQASRQVVQTGDEQHNMHSSFINGNPLQIGEILTQN</sequence>
<reference evidence="19" key="1">
    <citation type="journal article" date="2012" name="Nature">
        <title>The oyster genome reveals stress adaptation and complexity of shell formation.</title>
        <authorList>
            <person name="Zhang G."/>
            <person name="Fang X."/>
            <person name="Guo X."/>
            <person name="Li L."/>
            <person name="Luo R."/>
            <person name="Xu F."/>
            <person name="Yang P."/>
            <person name="Zhang L."/>
            <person name="Wang X."/>
            <person name="Qi H."/>
            <person name="Xiong Z."/>
            <person name="Que H."/>
            <person name="Xie Y."/>
            <person name="Holland P.W."/>
            <person name="Paps J."/>
            <person name="Zhu Y."/>
            <person name="Wu F."/>
            <person name="Chen Y."/>
            <person name="Wang J."/>
            <person name="Peng C."/>
            <person name="Meng J."/>
            <person name="Yang L."/>
            <person name="Liu J."/>
            <person name="Wen B."/>
            <person name="Zhang N."/>
            <person name="Huang Z."/>
            <person name="Zhu Q."/>
            <person name="Feng Y."/>
            <person name="Mount A."/>
            <person name="Hedgecock D."/>
            <person name="Xu Z."/>
            <person name="Liu Y."/>
            <person name="Domazet-Loso T."/>
            <person name="Du Y."/>
            <person name="Sun X."/>
            <person name="Zhang S."/>
            <person name="Liu B."/>
            <person name="Cheng P."/>
            <person name="Jiang X."/>
            <person name="Li J."/>
            <person name="Fan D."/>
            <person name="Wang W."/>
            <person name="Fu W."/>
            <person name="Wang T."/>
            <person name="Wang B."/>
            <person name="Zhang J."/>
            <person name="Peng Z."/>
            <person name="Li Y."/>
            <person name="Li N."/>
            <person name="Wang J."/>
            <person name="Chen M."/>
            <person name="He Y."/>
            <person name="Tan F."/>
            <person name="Song X."/>
            <person name="Zheng Q."/>
            <person name="Huang R."/>
            <person name="Yang H."/>
            <person name="Du X."/>
            <person name="Chen L."/>
            <person name="Yang M."/>
            <person name="Gaffney P.M."/>
            <person name="Wang S."/>
            <person name="Luo L."/>
            <person name="She Z."/>
            <person name="Ming Y."/>
            <person name="Huang W."/>
            <person name="Zhang S."/>
            <person name="Huang B."/>
            <person name="Zhang Y."/>
            <person name="Qu T."/>
            <person name="Ni P."/>
            <person name="Miao G."/>
            <person name="Wang J."/>
            <person name="Wang Q."/>
            <person name="Steinberg C.E."/>
            <person name="Wang H."/>
            <person name="Li N."/>
            <person name="Qian L."/>
            <person name="Zhang G."/>
            <person name="Li Y."/>
            <person name="Yang H."/>
            <person name="Liu X."/>
            <person name="Wang J."/>
            <person name="Yin Y."/>
            <person name="Wang J."/>
        </authorList>
    </citation>
    <scope>NUCLEOTIDE SEQUENCE [LARGE SCALE GENOMIC DNA]</scope>
    <source>
        <strain evidence="19">05x7-T-G4-1.051#20</strain>
    </source>
</reference>
<dbReference type="InterPro" id="IPR001752">
    <property type="entry name" value="Kinesin_motor_dom"/>
</dbReference>
<keyword evidence="9" id="KW-0965">Cell junction</keyword>
<evidence type="ECO:0000256" key="11">
    <source>
        <dbReference type="ARBA" id="ARBA00023136"/>
    </source>
</evidence>
<evidence type="ECO:0000256" key="16">
    <source>
        <dbReference type="ARBA" id="ARBA00073326"/>
    </source>
</evidence>
<comment type="similarity">
    <text evidence="17">Belongs to the TRAFAC class myosin-kinesin ATPase superfamily. Kinesin family.</text>
</comment>
<evidence type="ECO:0000256" key="10">
    <source>
        <dbReference type="ARBA" id="ARBA00023054"/>
    </source>
</evidence>
<feature type="binding site" evidence="17">
    <location>
        <begin position="1003"/>
        <end position="1010"/>
    </location>
    <ligand>
        <name>ATP</name>
        <dbReference type="ChEBI" id="CHEBI:30616"/>
    </ligand>
</feature>
<dbReference type="PANTHER" id="PTHR47972">
    <property type="entry name" value="KINESIN-LIKE PROTEIN KLP-3"/>
    <property type="match status" value="1"/>
</dbReference>
<comment type="function">
    <text evidence="15">Minus-end microtubule-dependent motor protein. Involved in apically targeted transport. Required for zonula adherens maintenance.</text>
</comment>